<dbReference type="RefSeq" id="WP_344348272.1">
    <property type="nucleotide sequence ID" value="NZ_BAAASM010000014.1"/>
</dbReference>
<evidence type="ECO:0000256" key="3">
    <source>
        <dbReference type="ARBA" id="ARBA00023163"/>
    </source>
</evidence>
<dbReference type="Pfam" id="PF21935">
    <property type="entry name" value="TetR_C_45"/>
    <property type="match status" value="1"/>
</dbReference>
<proteinExistence type="predicted"/>
<evidence type="ECO:0000256" key="4">
    <source>
        <dbReference type="PROSITE-ProRule" id="PRU00335"/>
    </source>
</evidence>
<evidence type="ECO:0000256" key="2">
    <source>
        <dbReference type="ARBA" id="ARBA00023125"/>
    </source>
</evidence>
<sequence length="234" mass="25896">MLSRGESTRSRILLAAAEGFGTHGYHRTSVADISREAGVTGGALYFHFDSKEQLAAAVLELEDDIWPALAMAVRVRERSGLRGLVEFSYEAACRMAHDPVARAGFRLRVEGEPDGEGTHGAELRWLSLVTEFLALAQRQREIRADLLPVDIAHVFVEALTGMRLLSLAVEGADLDRRLRRLWDALLRMVLAEGSTFSFRPPREVPAACPPGRPEDDRAHPARPLGRTTARKHEP</sequence>
<dbReference type="InterPro" id="IPR001647">
    <property type="entry name" value="HTH_TetR"/>
</dbReference>
<dbReference type="InterPro" id="IPR054126">
    <property type="entry name" value="CprB_TetR_C"/>
</dbReference>
<dbReference type="Pfam" id="PF00440">
    <property type="entry name" value="TetR_N"/>
    <property type="match status" value="1"/>
</dbReference>
<dbReference type="PROSITE" id="PS50977">
    <property type="entry name" value="HTH_TETR_2"/>
    <property type="match status" value="1"/>
</dbReference>
<evidence type="ECO:0000256" key="5">
    <source>
        <dbReference type="SAM" id="MobiDB-lite"/>
    </source>
</evidence>
<dbReference type="PANTHER" id="PTHR30055:SF234">
    <property type="entry name" value="HTH-TYPE TRANSCRIPTIONAL REGULATOR BETI"/>
    <property type="match status" value="1"/>
</dbReference>
<evidence type="ECO:0000256" key="1">
    <source>
        <dbReference type="ARBA" id="ARBA00023015"/>
    </source>
</evidence>
<dbReference type="InterPro" id="IPR023772">
    <property type="entry name" value="DNA-bd_HTH_TetR-type_CS"/>
</dbReference>
<keyword evidence="2 4" id="KW-0238">DNA-binding</keyword>
<evidence type="ECO:0000313" key="8">
    <source>
        <dbReference type="Proteomes" id="UP001596065"/>
    </source>
</evidence>
<feature type="region of interest" description="Disordered" evidence="5">
    <location>
        <begin position="199"/>
        <end position="234"/>
    </location>
</feature>
<evidence type="ECO:0000259" key="6">
    <source>
        <dbReference type="PROSITE" id="PS50977"/>
    </source>
</evidence>
<dbReference type="InterPro" id="IPR036271">
    <property type="entry name" value="Tet_transcr_reg_TetR-rel_C_sf"/>
</dbReference>
<dbReference type="PANTHER" id="PTHR30055">
    <property type="entry name" value="HTH-TYPE TRANSCRIPTIONAL REGULATOR RUTR"/>
    <property type="match status" value="1"/>
</dbReference>
<dbReference type="Proteomes" id="UP001596065">
    <property type="component" value="Unassembled WGS sequence"/>
</dbReference>
<keyword evidence="8" id="KW-1185">Reference proteome</keyword>
<keyword evidence="1" id="KW-0805">Transcription regulation</keyword>
<dbReference type="SUPFAM" id="SSF48498">
    <property type="entry name" value="Tetracyclin repressor-like, C-terminal domain"/>
    <property type="match status" value="1"/>
</dbReference>
<dbReference type="InterPro" id="IPR050109">
    <property type="entry name" value="HTH-type_TetR-like_transc_reg"/>
</dbReference>
<dbReference type="PROSITE" id="PS01081">
    <property type="entry name" value="HTH_TETR_1"/>
    <property type="match status" value="1"/>
</dbReference>
<protein>
    <submittedName>
        <fullName evidence="7">ScbR family autoregulator-binding transcription factor</fullName>
    </submittedName>
</protein>
<dbReference type="EMBL" id="JBHSOE010000001">
    <property type="protein sequence ID" value="MFC5654096.1"/>
    <property type="molecule type" value="Genomic_DNA"/>
</dbReference>
<reference evidence="8" key="1">
    <citation type="journal article" date="2019" name="Int. J. Syst. Evol. Microbiol.">
        <title>The Global Catalogue of Microorganisms (GCM) 10K type strain sequencing project: providing services to taxonomists for standard genome sequencing and annotation.</title>
        <authorList>
            <consortium name="The Broad Institute Genomics Platform"/>
            <consortium name="The Broad Institute Genome Sequencing Center for Infectious Disease"/>
            <person name="Wu L."/>
            <person name="Ma J."/>
        </authorList>
    </citation>
    <scope>NUCLEOTIDE SEQUENCE [LARGE SCALE GENOMIC DNA]</scope>
    <source>
        <strain evidence="8">KCTC 5701</strain>
    </source>
</reference>
<feature type="domain" description="HTH tetR-type" evidence="6">
    <location>
        <begin position="6"/>
        <end position="66"/>
    </location>
</feature>
<feature type="DNA-binding region" description="H-T-H motif" evidence="4">
    <location>
        <begin position="29"/>
        <end position="48"/>
    </location>
</feature>
<evidence type="ECO:0000313" key="7">
    <source>
        <dbReference type="EMBL" id="MFC5654096.1"/>
    </source>
</evidence>
<dbReference type="Gene3D" id="1.10.357.10">
    <property type="entry name" value="Tetracycline Repressor, domain 2"/>
    <property type="match status" value="1"/>
</dbReference>
<comment type="caution">
    <text evidence="7">The sequence shown here is derived from an EMBL/GenBank/DDBJ whole genome shotgun (WGS) entry which is preliminary data.</text>
</comment>
<dbReference type="InterPro" id="IPR009057">
    <property type="entry name" value="Homeodomain-like_sf"/>
</dbReference>
<dbReference type="InterPro" id="IPR047923">
    <property type="entry name" value="ArpA-like"/>
</dbReference>
<dbReference type="PRINTS" id="PR00455">
    <property type="entry name" value="HTHTETR"/>
</dbReference>
<accession>A0ABW0W7D1</accession>
<keyword evidence="3" id="KW-0804">Transcription</keyword>
<dbReference type="SUPFAM" id="SSF46689">
    <property type="entry name" value="Homeodomain-like"/>
    <property type="match status" value="1"/>
</dbReference>
<gene>
    <name evidence="7" type="ORF">ACFP3J_01140</name>
</gene>
<organism evidence="7 8">
    <name type="scientific">Streptomyces nogalater</name>
    <dbReference type="NCBI Taxonomy" id="38314"/>
    <lineage>
        <taxon>Bacteria</taxon>
        <taxon>Bacillati</taxon>
        <taxon>Actinomycetota</taxon>
        <taxon>Actinomycetes</taxon>
        <taxon>Kitasatosporales</taxon>
        <taxon>Streptomycetaceae</taxon>
        <taxon>Streptomyces</taxon>
    </lineage>
</organism>
<dbReference type="NCBIfam" id="NF041196">
    <property type="entry name" value="ScbR_bind_reg"/>
    <property type="match status" value="1"/>
</dbReference>
<name>A0ABW0W7D1_STRNO</name>